<dbReference type="KEGG" id="chig:CH63R_10826"/>
<dbReference type="SUPFAM" id="SSF48056">
    <property type="entry name" value="Di-copper centre-containing domain"/>
    <property type="match status" value="1"/>
</dbReference>
<dbReference type="EC" id="1.14.18.1" evidence="3"/>
<feature type="compositionally biased region" description="Low complexity" evidence="11">
    <location>
        <begin position="464"/>
        <end position="473"/>
    </location>
</feature>
<dbReference type="Proteomes" id="UP000092177">
    <property type="component" value="Unassembled WGS sequence"/>
</dbReference>
<evidence type="ECO:0000256" key="9">
    <source>
        <dbReference type="ARBA" id="ARBA00048233"/>
    </source>
</evidence>
<evidence type="ECO:0000313" key="14">
    <source>
        <dbReference type="EMBL" id="OBR06706.1"/>
    </source>
</evidence>
<dbReference type="PROSITE" id="PS00498">
    <property type="entry name" value="TYROSINASE_2"/>
    <property type="match status" value="1"/>
</dbReference>
<evidence type="ECO:0000256" key="1">
    <source>
        <dbReference type="ARBA" id="ARBA00001973"/>
    </source>
</evidence>
<dbReference type="GO" id="GO:0042438">
    <property type="term" value="P:melanin biosynthetic process"/>
    <property type="evidence" value="ECO:0007669"/>
    <property type="project" value="UniProtKB-KW"/>
</dbReference>
<evidence type="ECO:0000313" key="15">
    <source>
        <dbReference type="Proteomes" id="UP000092177"/>
    </source>
</evidence>
<dbReference type="Gene3D" id="2.60.310.20">
    <property type="match status" value="1"/>
</dbReference>
<comment type="catalytic activity">
    <reaction evidence="10">
        <text>L-tyrosine + O2 = L-dopaquinone + H2O</text>
        <dbReference type="Rhea" id="RHEA:18117"/>
        <dbReference type="ChEBI" id="CHEBI:15377"/>
        <dbReference type="ChEBI" id="CHEBI:15379"/>
        <dbReference type="ChEBI" id="CHEBI:57924"/>
        <dbReference type="ChEBI" id="CHEBI:58315"/>
        <dbReference type="EC" id="1.14.18.1"/>
    </reaction>
</comment>
<dbReference type="PROSITE" id="PS00497">
    <property type="entry name" value="TYROSINASE_1"/>
    <property type="match status" value="1"/>
</dbReference>
<comment type="similarity">
    <text evidence="2">Belongs to the tyrosinase family.</text>
</comment>
<comment type="cofactor">
    <cofactor evidence="1">
        <name>Cu(2+)</name>
        <dbReference type="ChEBI" id="CHEBI:29036"/>
    </cofactor>
</comment>
<keyword evidence="6" id="KW-0186">Copper</keyword>
<dbReference type="InterPro" id="IPR041640">
    <property type="entry name" value="Tyrosinase_C"/>
</dbReference>
<accession>A0A1B7Y3U5</accession>
<dbReference type="GeneID" id="28869907"/>
<evidence type="ECO:0000259" key="12">
    <source>
        <dbReference type="PROSITE" id="PS00497"/>
    </source>
</evidence>
<dbReference type="RefSeq" id="XP_018155224.1">
    <property type="nucleotide sequence ID" value="XM_018305800.1"/>
</dbReference>
<feature type="domain" description="Tyrosinase copper-binding" evidence="12">
    <location>
        <begin position="101"/>
        <end position="118"/>
    </location>
</feature>
<evidence type="ECO:0000256" key="2">
    <source>
        <dbReference type="ARBA" id="ARBA00009928"/>
    </source>
</evidence>
<dbReference type="EMBL" id="LTAN01000007">
    <property type="protein sequence ID" value="OBR06706.1"/>
    <property type="molecule type" value="Genomic_DNA"/>
</dbReference>
<keyword evidence="4" id="KW-0479">Metal-binding</keyword>
<evidence type="ECO:0000256" key="10">
    <source>
        <dbReference type="ARBA" id="ARBA00048881"/>
    </source>
</evidence>
<evidence type="ECO:0000259" key="13">
    <source>
        <dbReference type="PROSITE" id="PS00498"/>
    </source>
</evidence>
<dbReference type="InterPro" id="IPR002227">
    <property type="entry name" value="Tyrosinase_Cu-bd"/>
</dbReference>
<sequence length="683" mass="76203">MSNMSSDGTQGPVLVRGIKPEDPANLPVRLEVRDMIKDHPDQWNLYLLGLERFQNSVDEKLPLSYFEIAGIHGLPYKKWPDRDWNNKMVRVDNRFGGFCTHSSILFLTWHRPYLALFEAELYKHVNAVANEFEESERKADYVKAAKNFRMPYWDWARPDLGVFPTQATAQARVHVKRPHGKQQDFFLDPNPLATYRFRESKGDRNINRFPAVGGTIRYPGQTTSNSLVQQLTRFFAGTDQSPRGKNLTERVLFILQSYQDFGAASHNRFNPPEKPGQPDFDEWGSIEDIHNAIHTYSGGGGHMGDPTVAAFDPIFWLHHTNIDRLFAIWQACHDDPKDPSTYVTDRTAGTGSIGGNFFVKAGGAETIKTPLAPFAQSGTKDNQTFWTSEGVRYTTEFGYVYPETQKSKFPTKKDILNELDRLYGKNASLANILRNGEGDFLAVSEEFRSRAKAHLQAEKPSLKAAAAAPAADPAEQKPLSQSPAKGSADVELPRDRDLKKLVGPGNKYLEWLVNIKAEKAELGGNYVVHVFLGSPDDAIPLLYVMNHSHVGAFATFGQDEHTACKNCQEGRASGQRITGQVPLTIALAERYVAGLLESLTPDHVIPYLQKNLHWRVTLANGELQERSQLQNLLVSVVTVEVKVPGSPTDLPQYADKVTPQPLATTNRDGTGRGYGTGYDGSNF</sequence>
<dbReference type="PANTHER" id="PTHR11474:SF76">
    <property type="entry name" value="SHKT DOMAIN-CONTAINING PROTEIN"/>
    <property type="match status" value="1"/>
</dbReference>
<evidence type="ECO:0000256" key="8">
    <source>
        <dbReference type="ARBA" id="ARBA00023101"/>
    </source>
</evidence>
<dbReference type="GO" id="GO:0004503">
    <property type="term" value="F:tyrosinase activity"/>
    <property type="evidence" value="ECO:0007669"/>
    <property type="project" value="UniProtKB-EC"/>
</dbReference>
<dbReference type="Pfam" id="PF00264">
    <property type="entry name" value="Tyrosinase"/>
    <property type="match status" value="1"/>
</dbReference>
<dbReference type="AlphaFoldDB" id="A0A1B7Y3U5"/>
<comment type="caution">
    <text evidence="14">The sequence shown here is derived from an EMBL/GenBank/DDBJ whole genome shotgun (WGS) entry which is preliminary data.</text>
</comment>
<feature type="region of interest" description="Disordered" evidence="11">
    <location>
        <begin position="650"/>
        <end position="683"/>
    </location>
</feature>
<keyword evidence="15" id="KW-1185">Reference proteome</keyword>
<evidence type="ECO:0000256" key="6">
    <source>
        <dbReference type="ARBA" id="ARBA00023008"/>
    </source>
</evidence>
<evidence type="ECO:0000256" key="3">
    <source>
        <dbReference type="ARBA" id="ARBA00011906"/>
    </source>
</evidence>
<dbReference type="Gene3D" id="1.10.1280.10">
    <property type="entry name" value="Di-copper center containing domain from catechol oxidase"/>
    <property type="match status" value="1"/>
</dbReference>
<dbReference type="InterPro" id="IPR008922">
    <property type="entry name" value="Di-copper_centre_dom_sf"/>
</dbReference>
<reference evidence="15" key="1">
    <citation type="journal article" date="2017" name="BMC Genomics">
        <title>Gapless genome assembly of Colletotrichum higginsianum reveals chromosome structure and association of transposable elements with secondary metabolite gene clusters.</title>
        <authorList>
            <person name="Dallery J.-F."/>
            <person name="Lapalu N."/>
            <person name="Zampounis A."/>
            <person name="Pigne S."/>
            <person name="Luyten I."/>
            <person name="Amselem J."/>
            <person name="Wittenberg A.H.J."/>
            <person name="Zhou S."/>
            <person name="de Queiroz M.V."/>
            <person name="Robin G.P."/>
            <person name="Auger A."/>
            <person name="Hainaut M."/>
            <person name="Henrissat B."/>
            <person name="Kim K.-T."/>
            <person name="Lee Y.-H."/>
            <person name="Lespinet O."/>
            <person name="Schwartz D.C."/>
            <person name="Thon M.R."/>
            <person name="O'Connell R.J."/>
        </authorList>
    </citation>
    <scope>NUCLEOTIDE SEQUENCE [LARGE SCALE GENOMIC DNA]</scope>
    <source>
        <strain evidence="15">IMI 349063</strain>
    </source>
</reference>
<dbReference type="Pfam" id="PF18132">
    <property type="entry name" value="Tyrosinase_C"/>
    <property type="match status" value="1"/>
</dbReference>
<protein>
    <recommendedName>
        <fullName evidence="3">tyrosinase</fullName>
        <ecNumber evidence="3">1.14.18.1</ecNumber>
    </recommendedName>
</protein>
<dbReference type="GO" id="GO:0046872">
    <property type="term" value="F:metal ion binding"/>
    <property type="evidence" value="ECO:0007669"/>
    <property type="project" value="UniProtKB-KW"/>
</dbReference>
<dbReference type="PRINTS" id="PR00092">
    <property type="entry name" value="TYROSINASE"/>
</dbReference>
<comment type="catalytic activity">
    <reaction evidence="9">
        <text>2 L-dopa + O2 = 2 L-dopaquinone + 2 H2O</text>
        <dbReference type="Rhea" id="RHEA:34287"/>
        <dbReference type="ChEBI" id="CHEBI:15377"/>
        <dbReference type="ChEBI" id="CHEBI:15379"/>
        <dbReference type="ChEBI" id="CHEBI:57504"/>
        <dbReference type="ChEBI" id="CHEBI:57924"/>
        <dbReference type="EC" id="1.14.18.1"/>
    </reaction>
</comment>
<proteinExistence type="inferred from homology"/>
<evidence type="ECO:0000256" key="4">
    <source>
        <dbReference type="ARBA" id="ARBA00022723"/>
    </source>
</evidence>
<dbReference type="VEuPathDB" id="FungiDB:CH63R_10826"/>
<feature type="domain" description="Tyrosinase copper-binding" evidence="13">
    <location>
        <begin position="312"/>
        <end position="323"/>
    </location>
</feature>
<keyword evidence="8" id="KW-0470">Melanin biosynthesis</keyword>
<evidence type="ECO:0000256" key="7">
    <source>
        <dbReference type="ARBA" id="ARBA00023033"/>
    </source>
</evidence>
<keyword evidence="7" id="KW-0503">Monooxygenase</keyword>
<feature type="compositionally biased region" description="Gly residues" evidence="11">
    <location>
        <begin position="671"/>
        <end position="683"/>
    </location>
</feature>
<keyword evidence="5" id="KW-0560">Oxidoreductase</keyword>
<name>A0A1B7Y3U5_COLHI</name>
<dbReference type="InterPro" id="IPR050316">
    <property type="entry name" value="Tyrosinase/Hemocyanin"/>
</dbReference>
<dbReference type="OrthoDB" id="6132182at2759"/>
<evidence type="ECO:0000256" key="5">
    <source>
        <dbReference type="ARBA" id="ARBA00023002"/>
    </source>
</evidence>
<organism evidence="14 15">
    <name type="scientific">Colletotrichum higginsianum (strain IMI 349063)</name>
    <name type="common">Crucifer anthracnose fungus</name>
    <dbReference type="NCBI Taxonomy" id="759273"/>
    <lineage>
        <taxon>Eukaryota</taxon>
        <taxon>Fungi</taxon>
        <taxon>Dikarya</taxon>
        <taxon>Ascomycota</taxon>
        <taxon>Pezizomycotina</taxon>
        <taxon>Sordariomycetes</taxon>
        <taxon>Hypocreomycetidae</taxon>
        <taxon>Glomerellales</taxon>
        <taxon>Glomerellaceae</taxon>
        <taxon>Colletotrichum</taxon>
        <taxon>Colletotrichum destructivum species complex</taxon>
    </lineage>
</organism>
<evidence type="ECO:0000256" key="11">
    <source>
        <dbReference type="SAM" id="MobiDB-lite"/>
    </source>
</evidence>
<dbReference type="PANTHER" id="PTHR11474">
    <property type="entry name" value="TYROSINASE FAMILY MEMBER"/>
    <property type="match status" value="1"/>
</dbReference>
<feature type="region of interest" description="Disordered" evidence="11">
    <location>
        <begin position="462"/>
        <end position="492"/>
    </location>
</feature>
<gene>
    <name evidence="14" type="ORF">CH63R_10826</name>
</gene>